<dbReference type="GO" id="GO:0070611">
    <property type="term" value="F:histone H3R2 methyltransferase activity"/>
    <property type="evidence" value="ECO:0007669"/>
    <property type="project" value="TreeGrafter"/>
</dbReference>
<dbReference type="Pfam" id="PF00400">
    <property type="entry name" value="WD40"/>
    <property type="match status" value="3"/>
</dbReference>
<dbReference type="Pfam" id="PF06325">
    <property type="entry name" value="PrmA"/>
    <property type="match status" value="1"/>
</dbReference>
<dbReference type="PROSITE" id="PS50082">
    <property type="entry name" value="WD_REPEATS_2"/>
    <property type="match status" value="3"/>
</dbReference>
<evidence type="ECO:0000256" key="17">
    <source>
        <dbReference type="ARBA" id="ARBA00023163"/>
    </source>
</evidence>
<keyword evidence="6" id="KW-0488">Methylation</keyword>
<dbReference type="InterPro" id="IPR055135">
    <property type="entry name" value="PRMT_dom"/>
</dbReference>
<dbReference type="GO" id="GO:0035242">
    <property type="term" value="F:protein-arginine omega-N asymmetric methyltransferase activity"/>
    <property type="evidence" value="ECO:0007669"/>
    <property type="project" value="UniProtKB-EC"/>
</dbReference>
<evidence type="ECO:0000259" key="22">
    <source>
        <dbReference type="Pfam" id="PF22528"/>
    </source>
</evidence>
<evidence type="ECO:0000313" key="23">
    <source>
        <dbReference type="EMBL" id="CAD7225833.1"/>
    </source>
</evidence>
<dbReference type="InterPro" id="IPR029063">
    <property type="entry name" value="SAM-dependent_MTases_sf"/>
</dbReference>
<dbReference type="Gene3D" id="2.70.160.11">
    <property type="entry name" value="Hnrnp arginine n-methyltransferase1"/>
    <property type="match status" value="1"/>
</dbReference>
<keyword evidence="11" id="KW-0808">Transferase</keyword>
<keyword evidence="9" id="KW-0489">Methyltransferase</keyword>
<keyword evidence="10" id="KW-0132">Cell division</keyword>
<dbReference type="Gene3D" id="2.30.29.30">
    <property type="entry name" value="Pleckstrin-homology domain (PH domain)/Phosphotyrosine-binding domain (PTB)"/>
    <property type="match status" value="1"/>
</dbReference>
<keyword evidence="19" id="KW-0131">Cell cycle</keyword>
<keyword evidence="16" id="KW-0805">Transcription regulation</keyword>
<evidence type="ECO:0000256" key="11">
    <source>
        <dbReference type="ARBA" id="ARBA00022679"/>
    </source>
</evidence>
<evidence type="ECO:0000256" key="8">
    <source>
        <dbReference type="ARBA" id="ARBA00022574"/>
    </source>
</evidence>
<evidence type="ECO:0000256" key="21">
    <source>
        <dbReference type="SAM" id="MobiDB-lite"/>
    </source>
</evidence>
<dbReference type="InterPro" id="IPR011993">
    <property type="entry name" value="PH-like_dom_sf"/>
</dbReference>
<comment type="similarity">
    <text evidence="3">Belongs to the WD repeat rae1 family.</text>
</comment>
<evidence type="ECO:0000256" key="2">
    <source>
        <dbReference type="ARBA" id="ARBA00004496"/>
    </source>
</evidence>
<proteinExistence type="inferred from homology"/>
<evidence type="ECO:0000256" key="15">
    <source>
        <dbReference type="ARBA" id="ARBA00022853"/>
    </source>
</evidence>
<sequence length="1022" mass="112692">MFPSGLTSTQTPKKNPMNDYEVVAPPSDTVSCMEFSPPTLQQNFLVAGSWANDIRCWEVQQSGQTVPKDQKTHAGPVLDACWSDDGSKVFTASADKTCKAWDLGSSQHIQVAAHDQPIKVCKWIKAPNYSCLMTGSWDKTLKFWDTRQPNPVFTINLPDRCYYADVKYPMAVVGAGNRGVIVYQLENQPTEFKKIDSPLKYQHRCCSIFMDKKGTPTGFAIGSVEGRVAIQYINPTNPKDNFTFKCHRSTETINGYQDIYPVNDIKFHPAHGTLVTVGSDGKFSFWDKDSRTKLKTSDQAENTIPCCAFNARGEIFAYSVGYDWSRGHEYAQPNRTNAIYLHPCFEELKPRSPSSFLSIVVVFCPPFPLSMSFDAVRVFTVSDTGTNVQKWETPVRLKLEYDSSEGVSVKVLRQPVTDISGSGEGGATVTLDEFSIPKDSASTKNIGAQGVLLTEGNLEPKILRFSSETDRKRFQDNVRSLRSQKPSVFSERTEEASASQYFQFYGYLSQQQNMMQDFIRTSTYQRAILVNGIDFENKVVLDVGAGSGILSFFAAHAGAKKVYAVEASSMAEHAATLARENRMNDRIHVISGKIEEIDIPEDVDVIISEPMGYMLFNERMLETFLHAKKWLKPEGKVFPTRGDLHVAPFTDDSLYTEQFNKANFWYQQSFHGIDLCSLREAAMEEYFRQPIVDTFDVRICLAKSVKHSVDFQTASETDLHRIDIPLEFHLLESGTIHGLAFWFDVAFLGSSQSIWLSTAPTEPLTHWYQVRCLLRTPVFAKAGQLLTGRVLLVANKRQSYDVTLDLKVEGTTIRSVNSLDLKNPYFRYTGQAPQPPPGHNTTSPSENYWDQLDTQAARQAVNMVNGMAVNGLGEVNLGLAHAGLDQAAAATAGFQIHPGGILSTQVGQPGVVASATRHGGTRHQAGYASSSSPHAMQTSPPPQPSGSTQVAAQSLYRTPAGLCPTSSQNQFMGGVAAIPQHSHVMLTGATGGTTMLNNPNLMIGDYAAAAGPSALTSHGILK</sequence>
<dbReference type="FunFam" id="2.130.10.10:FF:000084">
    <property type="entry name" value="mRNA export factor"/>
    <property type="match status" value="1"/>
</dbReference>
<dbReference type="InterPro" id="IPR015943">
    <property type="entry name" value="WD40/YVTN_repeat-like_dom_sf"/>
</dbReference>
<evidence type="ECO:0000256" key="6">
    <source>
        <dbReference type="ARBA" id="ARBA00022481"/>
    </source>
</evidence>
<dbReference type="Gene3D" id="2.130.10.10">
    <property type="entry name" value="YVTN repeat-like/Quinoprotein amine dehydrogenase"/>
    <property type="match status" value="1"/>
</dbReference>
<keyword evidence="5" id="KW-0813">Transport</keyword>
<keyword evidence="12" id="KW-0949">S-adenosyl-L-methionine</keyword>
<dbReference type="GO" id="GO:0005635">
    <property type="term" value="C:nuclear envelope"/>
    <property type="evidence" value="ECO:0007669"/>
    <property type="project" value="UniProtKB-ARBA"/>
</dbReference>
<evidence type="ECO:0000256" key="20">
    <source>
        <dbReference type="ARBA" id="ARBA00049086"/>
    </source>
</evidence>
<evidence type="ECO:0000256" key="16">
    <source>
        <dbReference type="ARBA" id="ARBA00023015"/>
    </source>
</evidence>
<dbReference type="EMBL" id="OB660672">
    <property type="protein sequence ID" value="CAD7225833.1"/>
    <property type="molecule type" value="Genomic_DNA"/>
</dbReference>
<comment type="subcellular location">
    <subcellularLocation>
        <location evidence="2">Cytoplasm</location>
    </subcellularLocation>
    <subcellularLocation>
        <location evidence="1">Nucleus</location>
    </subcellularLocation>
</comment>
<dbReference type="InterPro" id="IPR001680">
    <property type="entry name" value="WD40_rpt"/>
</dbReference>
<reference evidence="23" key="1">
    <citation type="submission" date="2020-11" db="EMBL/GenBank/DDBJ databases">
        <authorList>
            <person name="Tran Van P."/>
        </authorList>
    </citation>
    <scope>NUCLEOTIDE SEQUENCE</scope>
</reference>
<keyword evidence="15" id="KW-0156">Chromatin regulator</keyword>
<evidence type="ECO:0000256" key="14">
    <source>
        <dbReference type="ARBA" id="ARBA00022776"/>
    </source>
</evidence>
<keyword evidence="18" id="KW-0539">Nucleus</keyword>
<evidence type="ECO:0000256" key="12">
    <source>
        <dbReference type="ARBA" id="ARBA00022691"/>
    </source>
</evidence>
<dbReference type="InterPro" id="IPR019775">
    <property type="entry name" value="WD40_repeat_CS"/>
</dbReference>
<evidence type="ECO:0000256" key="9">
    <source>
        <dbReference type="ARBA" id="ARBA00022603"/>
    </source>
</evidence>
<comment type="catalytic activity">
    <reaction evidence="20">
        <text>L-arginyl-[protein] + 2 S-adenosyl-L-methionine = N(omega),N(omega)-dimethyl-L-arginyl-[protein] + 2 S-adenosyl-L-homocysteine + 2 H(+)</text>
        <dbReference type="Rhea" id="RHEA:48096"/>
        <dbReference type="Rhea" id="RHEA-COMP:10532"/>
        <dbReference type="Rhea" id="RHEA-COMP:11991"/>
        <dbReference type="ChEBI" id="CHEBI:15378"/>
        <dbReference type="ChEBI" id="CHEBI:29965"/>
        <dbReference type="ChEBI" id="CHEBI:57856"/>
        <dbReference type="ChEBI" id="CHEBI:59789"/>
        <dbReference type="ChEBI" id="CHEBI:61897"/>
        <dbReference type="EC" id="2.1.1.319"/>
    </reaction>
</comment>
<dbReference type="OrthoDB" id="256303at2759"/>
<dbReference type="PROSITE" id="PS50294">
    <property type="entry name" value="WD_REPEATS_REGION"/>
    <property type="match status" value="1"/>
</dbReference>
<organism evidence="23">
    <name type="scientific">Cyprideis torosa</name>
    <dbReference type="NCBI Taxonomy" id="163714"/>
    <lineage>
        <taxon>Eukaryota</taxon>
        <taxon>Metazoa</taxon>
        <taxon>Ecdysozoa</taxon>
        <taxon>Arthropoda</taxon>
        <taxon>Crustacea</taxon>
        <taxon>Oligostraca</taxon>
        <taxon>Ostracoda</taxon>
        <taxon>Podocopa</taxon>
        <taxon>Podocopida</taxon>
        <taxon>Cytherocopina</taxon>
        <taxon>Cytheroidea</taxon>
        <taxon>Cytherideidae</taxon>
        <taxon>Cyprideis</taxon>
    </lineage>
</organism>
<evidence type="ECO:0000256" key="4">
    <source>
        <dbReference type="ARBA" id="ARBA00011925"/>
    </source>
</evidence>
<evidence type="ECO:0000256" key="5">
    <source>
        <dbReference type="ARBA" id="ARBA00022448"/>
    </source>
</evidence>
<evidence type="ECO:0000256" key="3">
    <source>
        <dbReference type="ARBA" id="ARBA00007830"/>
    </source>
</evidence>
<protein>
    <recommendedName>
        <fullName evidence="4">type I protein arginine methyltransferase</fullName>
        <ecNumber evidence="4">2.1.1.319</ecNumber>
    </recommendedName>
</protein>
<keyword evidence="14" id="KW-0498">Mitosis</keyword>
<keyword evidence="13" id="KW-0677">Repeat</keyword>
<feature type="compositionally biased region" description="Polar residues" evidence="21">
    <location>
        <begin position="927"/>
        <end position="936"/>
    </location>
</feature>
<evidence type="ECO:0000256" key="10">
    <source>
        <dbReference type="ARBA" id="ARBA00022618"/>
    </source>
</evidence>
<evidence type="ECO:0000256" key="13">
    <source>
        <dbReference type="ARBA" id="ARBA00022737"/>
    </source>
</evidence>
<dbReference type="GO" id="GO:0032259">
    <property type="term" value="P:methylation"/>
    <property type="evidence" value="ECO:0007669"/>
    <property type="project" value="UniProtKB-KW"/>
</dbReference>
<dbReference type="PROSITE" id="PS00678">
    <property type="entry name" value="WD_REPEATS_1"/>
    <property type="match status" value="2"/>
</dbReference>
<feature type="domain" description="Protein arginine N-methyltransferase" evidence="22">
    <location>
        <begin position="641"/>
        <end position="810"/>
    </location>
</feature>
<dbReference type="FunFam" id="3.40.50.150:FF:000031">
    <property type="entry name" value="Putative Histone-arginine methyltransferase CARM1"/>
    <property type="match status" value="1"/>
</dbReference>
<evidence type="ECO:0000256" key="7">
    <source>
        <dbReference type="ARBA" id="ARBA00022490"/>
    </source>
</evidence>
<dbReference type="EC" id="2.1.1.319" evidence="4"/>
<gene>
    <name evidence="23" type="ORF">CTOB1V02_LOCUS3765</name>
</gene>
<feature type="region of interest" description="Disordered" evidence="21">
    <location>
        <begin position="912"/>
        <end position="951"/>
    </location>
</feature>
<dbReference type="PROSITE" id="PS51678">
    <property type="entry name" value="SAM_MT_PRMT"/>
    <property type="match status" value="1"/>
</dbReference>
<dbReference type="CDD" id="cd02440">
    <property type="entry name" value="AdoMet_MTases"/>
    <property type="match status" value="1"/>
</dbReference>
<dbReference type="InterPro" id="IPR025799">
    <property type="entry name" value="Arg_MeTrfase"/>
</dbReference>
<evidence type="ECO:0000256" key="19">
    <source>
        <dbReference type="ARBA" id="ARBA00023306"/>
    </source>
</evidence>
<keyword evidence="8" id="KW-0853">WD repeat</keyword>
<dbReference type="SUPFAM" id="SSF50978">
    <property type="entry name" value="WD40 repeat-like"/>
    <property type="match status" value="1"/>
</dbReference>
<name>A0A7R8W8P2_9CRUS</name>
<dbReference type="SMART" id="SM00320">
    <property type="entry name" value="WD40"/>
    <property type="match status" value="4"/>
</dbReference>
<feature type="region of interest" description="Disordered" evidence="21">
    <location>
        <begin position="828"/>
        <end position="847"/>
    </location>
</feature>
<dbReference type="PANTHER" id="PTHR11006">
    <property type="entry name" value="PROTEIN ARGININE N-METHYLTRANSFERASE"/>
    <property type="match status" value="1"/>
</dbReference>
<dbReference type="GO" id="GO:0051301">
    <property type="term" value="P:cell division"/>
    <property type="evidence" value="ECO:0007669"/>
    <property type="project" value="UniProtKB-KW"/>
</dbReference>
<dbReference type="GO" id="GO:0005737">
    <property type="term" value="C:cytoplasm"/>
    <property type="evidence" value="ECO:0007669"/>
    <property type="project" value="UniProtKB-SubCell"/>
</dbReference>
<dbReference type="Pfam" id="PF22528">
    <property type="entry name" value="PRMT_C"/>
    <property type="match status" value="1"/>
</dbReference>
<dbReference type="AlphaFoldDB" id="A0A7R8W8P2"/>
<dbReference type="InterPro" id="IPR036322">
    <property type="entry name" value="WD40_repeat_dom_sf"/>
</dbReference>
<evidence type="ECO:0000256" key="1">
    <source>
        <dbReference type="ARBA" id="ARBA00004123"/>
    </source>
</evidence>
<keyword evidence="17" id="KW-0804">Transcription</keyword>
<dbReference type="GO" id="GO:0035241">
    <property type="term" value="F:protein-arginine omega-N monomethyltransferase activity"/>
    <property type="evidence" value="ECO:0007669"/>
    <property type="project" value="UniProtKB-ARBA"/>
</dbReference>
<dbReference type="PANTHER" id="PTHR11006:SF10">
    <property type="entry name" value="HISTONE-ARGININE METHYLTRANSFERASE CARMER-RELATED"/>
    <property type="match status" value="1"/>
</dbReference>
<accession>A0A7R8W8P2</accession>
<dbReference type="FunFam" id="2.70.160.11:FF:000002">
    <property type="entry name" value="Probable histone-arginine methyltransferase CARM1"/>
    <property type="match status" value="1"/>
</dbReference>
<evidence type="ECO:0000256" key="18">
    <source>
        <dbReference type="ARBA" id="ARBA00023242"/>
    </source>
</evidence>
<dbReference type="SUPFAM" id="SSF53335">
    <property type="entry name" value="S-adenosyl-L-methionine-dependent methyltransferases"/>
    <property type="match status" value="1"/>
</dbReference>
<keyword evidence="7" id="KW-0963">Cytoplasm</keyword>
<dbReference type="Gene3D" id="3.40.50.150">
    <property type="entry name" value="Vaccinia Virus protein VP39"/>
    <property type="match status" value="1"/>
</dbReference>